<dbReference type="PANTHER" id="PTHR24416">
    <property type="entry name" value="TYROSINE-PROTEIN KINASE RECEPTOR"/>
    <property type="match status" value="1"/>
</dbReference>
<keyword evidence="5" id="KW-0418">Kinase</keyword>
<keyword evidence="9 11" id="KW-1015">Disulfide bond</keyword>
<evidence type="ECO:0000313" key="17">
    <source>
        <dbReference type="Proteomes" id="UP000708208"/>
    </source>
</evidence>
<dbReference type="Pfam" id="PF00089">
    <property type="entry name" value="Trypsin"/>
    <property type="match status" value="1"/>
</dbReference>
<keyword evidence="6 12" id="KW-0067">ATP-binding</keyword>
<evidence type="ECO:0000256" key="7">
    <source>
        <dbReference type="ARBA" id="ARBA00023136"/>
    </source>
</evidence>
<dbReference type="InterPro" id="IPR050122">
    <property type="entry name" value="RTK"/>
</dbReference>
<dbReference type="GO" id="GO:0005886">
    <property type="term" value="C:plasma membrane"/>
    <property type="evidence" value="ECO:0007669"/>
    <property type="project" value="TreeGrafter"/>
</dbReference>
<evidence type="ECO:0000256" key="11">
    <source>
        <dbReference type="PROSITE-ProRule" id="PRU00124"/>
    </source>
</evidence>
<dbReference type="CDD" id="cd00112">
    <property type="entry name" value="LDLa"/>
    <property type="match status" value="9"/>
</dbReference>
<keyword evidence="17" id="KW-1185">Reference proteome</keyword>
<feature type="disulfide bond" evidence="11">
    <location>
        <begin position="329"/>
        <end position="341"/>
    </location>
</feature>
<feature type="disulfide bond" evidence="11">
    <location>
        <begin position="559"/>
        <end position="574"/>
    </location>
</feature>
<evidence type="ECO:0000256" key="13">
    <source>
        <dbReference type="SAM" id="Phobius"/>
    </source>
</evidence>
<keyword evidence="3" id="KW-0808">Transferase</keyword>
<evidence type="ECO:0000256" key="4">
    <source>
        <dbReference type="ARBA" id="ARBA00022741"/>
    </source>
</evidence>
<evidence type="ECO:0000256" key="9">
    <source>
        <dbReference type="ARBA" id="ARBA00023157"/>
    </source>
</evidence>
<evidence type="ECO:0000256" key="12">
    <source>
        <dbReference type="PROSITE-ProRule" id="PRU10141"/>
    </source>
</evidence>
<feature type="disulfide bond" evidence="11">
    <location>
        <begin position="641"/>
        <end position="656"/>
    </location>
</feature>
<dbReference type="InterPro" id="IPR017441">
    <property type="entry name" value="Protein_kinase_ATP_BS"/>
</dbReference>
<sequence length="1002" mass="112172">MTSLPAVFDGDALYNPHDYFIQLESPPGSYKCTAALLTTFVALTSAHCIIDQPPGDIRVVATQKDKNVQNHTQNVKQVIIHEDFNEETFENDIALLVLGANMEIHSETATALIPNANTTYKDTGTFIKWAKRGGLSDPFHNDYVLNRTLTGHLDNKDCEKTLPTITKKHLCAAVPNRLCQDDSDGFLICNDYILDDYVCGIISIQNNCGQESQTVFTNVQSYVDWINSKILELRTINICREHELKCNSSNVCVLQSRVCDGSNDCGRGDNSDEDNCKDANGCHWSQHACRKGNQCIPGHKKCDGRKDCNDASDEENCPRSKNRDTLESCKTKFFCNVTTICISRELVCDGINDCGEIDGSDEQDCRQVNGCHWTQHSCHIGNKCIPKSKVCDGVKNCRDGSDEEHCPNLSWSDCKTEQFACNISKICIPAQSVCNGVNDCGIEDTSDEENCRDLDGCHPTQFACHKGNQCVPKIKMCNQGNDCRDGSDEKYCNITQTTNLKCKMSNKFYNLADICDGYSSCGLLDASDEENCPQGTHGCLWKQFPCRLNKKCIDGGDKCNGKEDCEDGSDEENCLDSSGCYWTHFACQNSSKCLPRSYICDGSTHCIDGSDEEHCDDGSRCHWSEFECHDKNGCIPGHFYCDGVSQCKDGSDEKDCLNETFDGAPGIASYWYSLFGIVIILGIPLILLYRNNRRRSDLLTALEIELFEKGDGNQIRADKFAHENAQFVPYNQEYEIKWKDFKILDDQLLGEGAYGIVFKGQLAGNSNAENIAVKTTKPKVDRSILLALMTELKVMIHLEVHDNIVKLLGACTEFLREGRVYVLVEYCPLGSLDSYLRTTVKTKLDSLVLIPERANTNEGIPGTVDSMSSNDLVNWAAQIAKGMQHLQNKKVIHGDLATRNVLLYSGNHVKITDFGLSRQLLNYDSYVKQSQAKLPWRWLAIETLKSMIFTHKSDVWSYGVTLWEIFSLGLIPYPGMGWTTEFVDYLEQNLRLSRPKYASEEM</sequence>
<evidence type="ECO:0000256" key="3">
    <source>
        <dbReference type="ARBA" id="ARBA00022679"/>
    </source>
</evidence>
<dbReference type="AlphaFoldDB" id="A0A8J2LEH8"/>
<dbReference type="PANTHER" id="PTHR24416:SF600">
    <property type="entry name" value="PDGF- AND VEGF-RECEPTOR RELATED, ISOFORM J"/>
    <property type="match status" value="1"/>
</dbReference>
<dbReference type="OrthoDB" id="10062665at2759"/>
<feature type="disulfide bond" evidence="11">
    <location>
        <begin position="302"/>
        <end position="317"/>
    </location>
</feature>
<dbReference type="PROSITE" id="PS50011">
    <property type="entry name" value="PROTEIN_KINASE_DOM"/>
    <property type="match status" value="1"/>
</dbReference>
<keyword evidence="8" id="KW-0829">Tyrosine-protein kinase</keyword>
<name>A0A8J2LEH8_9HEXA</name>
<dbReference type="InterPro" id="IPR008266">
    <property type="entry name" value="Tyr_kinase_AS"/>
</dbReference>
<dbReference type="GO" id="GO:0050793">
    <property type="term" value="P:regulation of developmental process"/>
    <property type="evidence" value="ECO:0007669"/>
    <property type="project" value="UniProtKB-ARBA"/>
</dbReference>
<feature type="disulfide bond" evidence="11">
    <location>
        <begin position="600"/>
        <end position="615"/>
    </location>
</feature>
<dbReference type="GO" id="GO:0030182">
    <property type="term" value="P:neuron differentiation"/>
    <property type="evidence" value="ECO:0007669"/>
    <property type="project" value="UniProtKB-ARBA"/>
</dbReference>
<dbReference type="InterPro" id="IPR002172">
    <property type="entry name" value="LDrepeatLR_classA_rpt"/>
</dbReference>
<dbReference type="PROSITE" id="PS01209">
    <property type="entry name" value="LDLRA_1"/>
    <property type="match status" value="2"/>
</dbReference>
<evidence type="ECO:0000259" key="14">
    <source>
        <dbReference type="PROSITE" id="PS50011"/>
    </source>
</evidence>
<reference evidence="16" key="1">
    <citation type="submission" date="2021-06" db="EMBL/GenBank/DDBJ databases">
        <authorList>
            <person name="Hodson N. C."/>
            <person name="Mongue J. A."/>
            <person name="Jaron S. K."/>
        </authorList>
    </citation>
    <scope>NUCLEOTIDE SEQUENCE</scope>
</reference>
<comment type="subcellular location">
    <subcellularLocation>
        <location evidence="2">Endomembrane system</location>
    </subcellularLocation>
    <subcellularLocation>
        <location evidence="1">Membrane</location>
        <topology evidence="1">Single-pass membrane protein</topology>
    </subcellularLocation>
</comment>
<organism evidence="16 17">
    <name type="scientific">Allacma fusca</name>
    <dbReference type="NCBI Taxonomy" id="39272"/>
    <lineage>
        <taxon>Eukaryota</taxon>
        <taxon>Metazoa</taxon>
        <taxon>Ecdysozoa</taxon>
        <taxon>Arthropoda</taxon>
        <taxon>Hexapoda</taxon>
        <taxon>Collembola</taxon>
        <taxon>Symphypleona</taxon>
        <taxon>Sminthuridae</taxon>
        <taxon>Allacma</taxon>
    </lineage>
</organism>
<keyword evidence="13" id="KW-1133">Transmembrane helix</keyword>
<feature type="transmembrane region" description="Helical" evidence="13">
    <location>
        <begin position="670"/>
        <end position="689"/>
    </location>
</feature>
<dbReference type="GO" id="GO:0005524">
    <property type="term" value="F:ATP binding"/>
    <property type="evidence" value="ECO:0007669"/>
    <property type="project" value="UniProtKB-UniRule"/>
</dbReference>
<keyword evidence="13" id="KW-0812">Transmembrane</keyword>
<feature type="disulfide bond" evidence="11">
    <location>
        <begin position="391"/>
        <end position="406"/>
    </location>
</feature>
<comment type="caution">
    <text evidence="16">The sequence shown here is derived from an EMBL/GenBank/DDBJ whole genome shotgun (WGS) entry which is preliminary data.</text>
</comment>
<dbReference type="SMART" id="SM00020">
    <property type="entry name" value="Tryp_SPc"/>
    <property type="match status" value="1"/>
</dbReference>
<evidence type="ECO:0000256" key="1">
    <source>
        <dbReference type="ARBA" id="ARBA00004167"/>
    </source>
</evidence>
<feature type="binding site" evidence="12">
    <location>
        <position position="774"/>
    </location>
    <ligand>
        <name>ATP</name>
        <dbReference type="ChEBI" id="CHEBI:30616"/>
    </ligand>
</feature>
<keyword evidence="7 13" id="KW-0472">Membrane</keyword>
<dbReference type="InterPro" id="IPR001245">
    <property type="entry name" value="Ser-Thr/Tyr_kinase_cat_dom"/>
</dbReference>
<dbReference type="FunFam" id="1.10.510.10:FF:001512">
    <property type="entry name" value="Receptor tyrosine-protein kinase erbB-2"/>
    <property type="match status" value="1"/>
</dbReference>
<dbReference type="PROSITE" id="PS00107">
    <property type="entry name" value="PROTEIN_KINASE_ATP"/>
    <property type="match status" value="1"/>
</dbReference>
<dbReference type="GO" id="GO:0006508">
    <property type="term" value="P:proteolysis"/>
    <property type="evidence" value="ECO:0007669"/>
    <property type="project" value="InterPro"/>
</dbReference>
<comment type="caution">
    <text evidence="11">Lacks conserved residue(s) required for the propagation of feature annotation.</text>
</comment>
<dbReference type="CDD" id="cd00192">
    <property type="entry name" value="PTKc"/>
    <property type="match status" value="1"/>
</dbReference>
<accession>A0A8J2LEH8</accession>
<feature type="domain" description="Peptidase S1" evidence="15">
    <location>
        <begin position="7"/>
        <end position="231"/>
    </location>
</feature>
<dbReference type="Proteomes" id="UP000708208">
    <property type="component" value="Unassembled WGS sequence"/>
</dbReference>
<dbReference type="InterPro" id="IPR023415">
    <property type="entry name" value="LDLR_class-A_CS"/>
</dbReference>
<dbReference type="Pfam" id="PF00057">
    <property type="entry name" value="Ldl_recept_a"/>
    <property type="match status" value="9"/>
</dbReference>
<dbReference type="GO" id="GO:0043235">
    <property type="term" value="C:receptor complex"/>
    <property type="evidence" value="ECO:0007669"/>
    <property type="project" value="TreeGrafter"/>
</dbReference>
<feature type="domain" description="Protein kinase" evidence="14">
    <location>
        <begin position="743"/>
        <end position="1002"/>
    </location>
</feature>
<evidence type="ECO:0000259" key="15">
    <source>
        <dbReference type="PROSITE" id="PS50240"/>
    </source>
</evidence>
<dbReference type="GO" id="GO:0004252">
    <property type="term" value="F:serine-type endopeptidase activity"/>
    <property type="evidence" value="ECO:0007669"/>
    <property type="project" value="InterPro"/>
</dbReference>
<dbReference type="SMART" id="SM00192">
    <property type="entry name" value="LDLa"/>
    <property type="match status" value="10"/>
</dbReference>
<dbReference type="PROSITE" id="PS50068">
    <property type="entry name" value="LDLRA_2"/>
    <property type="match status" value="9"/>
</dbReference>
<dbReference type="InterPro" id="IPR000719">
    <property type="entry name" value="Prot_kinase_dom"/>
</dbReference>
<dbReference type="GO" id="GO:0051130">
    <property type="term" value="P:positive regulation of cellular component organization"/>
    <property type="evidence" value="ECO:0007669"/>
    <property type="project" value="UniProtKB-ARBA"/>
</dbReference>
<evidence type="ECO:0000256" key="10">
    <source>
        <dbReference type="ARBA" id="ARBA00051243"/>
    </source>
</evidence>
<dbReference type="Pfam" id="PF07714">
    <property type="entry name" value="PK_Tyr_Ser-Thr"/>
    <property type="match status" value="1"/>
</dbReference>
<feature type="disulfide bond" evidence="11">
    <location>
        <begin position="477"/>
        <end position="492"/>
    </location>
</feature>
<dbReference type="InterPro" id="IPR001254">
    <property type="entry name" value="Trypsin_dom"/>
</dbReference>
<gene>
    <name evidence="16" type="ORF">AFUS01_LOCUS40021</name>
</gene>
<dbReference type="PROSITE" id="PS00109">
    <property type="entry name" value="PROTEIN_KINASE_TYR"/>
    <property type="match status" value="1"/>
</dbReference>
<evidence type="ECO:0000256" key="2">
    <source>
        <dbReference type="ARBA" id="ARBA00004308"/>
    </source>
</evidence>
<dbReference type="GO" id="GO:0012505">
    <property type="term" value="C:endomembrane system"/>
    <property type="evidence" value="ECO:0007669"/>
    <property type="project" value="UniProtKB-SubCell"/>
</dbReference>
<protein>
    <submittedName>
        <fullName evidence="16">Uncharacterized protein</fullName>
    </submittedName>
</protein>
<dbReference type="EMBL" id="CAJVCH010554700">
    <property type="protein sequence ID" value="CAG7830201.1"/>
    <property type="molecule type" value="Genomic_DNA"/>
</dbReference>
<dbReference type="GO" id="GO:0048468">
    <property type="term" value="P:cell development"/>
    <property type="evidence" value="ECO:0007669"/>
    <property type="project" value="UniProtKB-ARBA"/>
</dbReference>
<evidence type="ECO:0000256" key="5">
    <source>
        <dbReference type="ARBA" id="ARBA00022777"/>
    </source>
</evidence>
<proteinExistence type="predicted"/>
<evidence type="ECO:0000256" key="8">
    <source>
        <dbReference type="ARBA" id="ARBA00023137"/>
    </source>
</evidence>
<dbReference type="PROSITE" id="PS50240">
    <property type="entry name" value="TRYPSIN_DOM"/>
    <property type="match status" value="1"/>
</dbReference>
<keyword evidence="4 12" id="KW-0547">Nucleotide-binding</keyword>
<dbReference type="GO" id="GO:0004714">
    <property type="term" value="F:transmembrane receptor protein tyrosine kinase activity"/>
    <property type="evidence" value="ECO:0007669"/>
    <property type="project" value="UniProtKB-EC"/>
</dbReference>
<evidence type="ECO:0000313" key="16">
    <source>
        <dbReference type="EMBL" id="CAG7830201.1"/>
    </source>
</evidence>
<comment type="catalytic activity">
    <reaction evidence="10">
        <text>L-tyrosyl-[protein] + ATP = O-phospho-L-tyrosyl-[protein] + ADP + H(+)</text>
        <dbReference type="Rhea" id="RHEA:10596"/>
        <dbReference type="Rhea" id="RHEA-COMP:10136"/>
        <dbReference type="Rhea" id="RHEA-COMP:20101"/>
        <dbReference type="ChEBI" id="CHEBI:15378"/>
        <dbReference type="ChEBI" id="CHEBI:30616"/>
        <dbReference type="ChEBI" id="CHEBI:46858"/>
        <dbReference type="ChEBI" id="CHEBI:61978"/>
        <dbReference type="ChEBI" id="CHEBI:456216"/>
        <dbReference type="EC" id="2.7.10.1"/>
    </reaction>
</comment>
<dbReference type="GO" id="GO:0007169">
    <property type="term" value="P:cell surface receptor protein tyrosine kinase signaling pathway"/>
    <property type="evidence" value="ECO:0007669"/>
    <property type="project" value="TreeGrafter"/>
</dbReference>
<evidence type="ECO:0000256" key="6">
    <source>
        <dbReference type="ARBA" id="ARBA00022840"/>
    </source>
</evidence>